<dbReference type="Pfam" id="PF06835">
    <property type="entry name" value="LptC"/>
    <property type="match status" value="1"/>
</dbReference>
<dbReference type="Proteomes" id="UP000184488">
    <property type="component" value="Unassembled WGS sequence"/>
</dbReference>
<dbReference type="AlphaFoldDB" id="A0A1M6BKK3"/>
<organism evidence="1 2">
    <name type="scientific">Flavobacterium terrae</name>
    <dbReference type="NCBI Taxonomy" id="415425"/>
    <lineage>
        <taxon>Bacteria</taxon>
        <taxon>Pseudomonadati</taxon>
        <taxon>Bacteroidota</taxon>
        <taxon>Flavobacteriia</taxon>
        <taxon>Flavobacteriales</taxon>
        <taxon>Flavobacteriaceae</taxon>
        <taxon>Flavobacterium</taxon>
    </lineage>
</organism>
<reference evidence="2" key="1">
    <citation type="submission" date="2016-11" db="EMBL/GenBank/DDBJ databases">
        <authorList>
            <person name="Varghese N."/>
            <person name="Submissions S."/>
        </authorList>
    </citation>
    <scope>NUCLEOTIDE SEQUENCE [LARGE SCALE GENOMIC DNA]</scope>
    <source>
        <strain evidence="2">DSM 18829</strain>
    </source>
</reference>
<dbReference type="NCBIfam" id="TIGR04409">
    <property type="entry name" value="LptC_YrbK"/>
    <property type="match status" value="1"/>
</dbReference>
<dbReference type="InterPro" id="IPR026265">
    <property type="entry name" value="LptC"/>
</dbReference>
<sequence length="184" mass="21238">MQLTLFENIHKKVILPLVVTLFFISCESNFNEVRKINITELNPVGEAQDFDLKYTDSGKIKAVLISPQMLDYSHLEFPYTEFPKGIKVTIYDEKGNQSFVTSKYAISYSVSNLIDLRGQVTIITHDGKKLETDQLYYDQQNEWFFTQKKYIFTDKGNVINGEGIDFSKDFKSLDTQKINGVYSL</sequence>
<dbReference type="Gene3D" id="2.60.450.10">
    <property type="entry name" value="Lipopolysaccharide (LPS) transport protein A like domain"/>
    <property type="match status" value="1"/>
</dbReference>
<dbReference type="RefSeq" id="WP_073308816.1">
    <property type="nucleotide sequence ID" value="NZ_FQZI01000001.1"/>
</dbReference>
<evidence type="ECO:0000313" key="2">
    <source>
        <dbReference type="Proteomes" id="UP000184488"/>
    </source>
</evidence>
<gene>
    <name evidence="1" type="ORF">SAMN05444363_0818</name>
</gene>
<name>A0A1M6BKK3_9FLAO</name>
<proteinExistence type="predicted"/>
<dbReference type="GO" id="GO:0015221">
    <property type="term" value="F:lipopolysaccharide transmembrane transporter activity"/>
    <property type="evidence" value="ECO:0007669"/>
    <property type="project" value="InterPro"/>
</dbReference>
<dbReference type="InterPro" id="IPR010664">
    <property type="entry name" value="LipoPS_assembly_LptC-rel"/>
</dbReference>
<dbReference type="OrthoDB" id="1427074at2"/>
<accession>A0A1M6BKK3</accession>
<keyword evidence="2" id="KW-1185">Reference proteome</keyword>
<dbReference type="GO" id="GO:0005886">
    <property type="term" value="C:plasma membrane"/>
    <property type="evidence" value="ECO:0007669"/>
    <property type="project" value="InterPro"/>
</dbReference>
<dbReference type="STRING" id="415425.SAMN05444363_0818"/>
<dbReference type="EMBL" id="FQZI01000001">
    <property type="protein sequence ID" value="SHI49255.1"/>
    <property type="molecule type" value="Genomic_DNA"/>
</dbReference>
<evidence type="ECO:0000313" key="1">
    <source>
        <dbReference type="EMBL" id="SHI49255.1"/>
    </source>
</evidence>
<protein>
    <submittedName>
        <fullName evidence="1">LPS export ABC transporter protein LptC</fullName>
    </submittedName>
</protein>